<gene>
    <name evidence="2" type="ORF">ALP29_201652</name>
</gene>
<protein>
    <submittedName>
        <fullName evidence="2">Uncharacterized protein</fullName>
    </submittedName>
</protein>
<evidence type="ECO:0000313" key="2">
    <source>
        <dbReference type="EMBL" id="RMU67121.1"/>
    </source>
</evidence>
<dbReference type="EMBL" id="RBUA01000026">
    <property type="protein sequence ID" value="RMU67121.1"/>
    <property type="molecule type" value="Genomic_DNA"/>
</dbReference>
<reference evidence="2 3" key="1">
    <citation type="submission" date="2018-08" db="EMBL/GenBank/DDBJ databases">
        <title>Recombination of ecologically and evolutionarily significant loci maintains genetic cohesion in the Pseudomonas syringae species complex.</title>
        <authorList>
            <person name="Dillon M."/>
            <person name="Thakur S."/>
            <person name="Almeida R.N.D."/>
            <person name="Weir B.S."/>
            <person name="Guttman D.S."/>
        </authorList>
    </citation>
    <scope>NUCLEOTIDE SEQUENCE [LARGE SCALE GENOMIC DNA]</scope>
    <source>
        <strain evidence="2 3">ICMP 14479</strain>
    </source>
</reference>
<comment type="caution">
    <text evidence="2">The sequence shown here is derived from an EMBL/GenBank/DDBJ whole genome shotgun (WGS) entry which is preliminary data.</text>
</comment>
<proteinExistence type="predicted"/>
<evidence type="ECO:0000256" key="1">
    <source>
        <dbReference type="SAM" id="MobiDB-lite"/>
    </source>
</evidence>
<dbReference type="AlphaFoldDB" id="A0A3M5W9A6"/>
<sequence length="156" mass="17393">MPKALRGQFFTQARLEHRPRPEQFEAGLDFHQQHPRVLEADTGAEPVSPGGEQLLQVLGIGRVVDDRGEAGHQCLRRRQRLPGPQAQCPCSRIDGLQDTPMCTAADQRQRFIGITATTHDAVECQLRQQDTGPQHKNLKRRSGMDWAKAAQARPGT</sequence>
<feature type="region of interest" description="Disordered" evidence="1">
    <location>
        <begin position="128"/>
        <end position="156"/>
    </location>
</feature>
<accession>A0A3M5W9A6</accession>
<dbReference type="Proteomes" id="UP000280395">
    <property type="component" value="Unassembled WGS sequence"/>
</dbReference>
<evidence type="ECO:0000313" key="3">
    <source>
        <dbReference type="Proteomes" id="UP000280395"/>
    </source>
</evidence>
<name>A0A3M5W9A6_PSESX</name>
<organism evidence="2 3">
    <name type="scientific">Pseudomonas syringae pv. avii</name>
    <dbReference type="NCBI Taxonomy" id="663959"/>
    <lineage>
        <taxon>Bacteria</taxon>
        <taxon>Pseudomonadati</taxon>
        <taxon>Pseudomonadota</taxon>
        <taxon>Gammaproteobacteria</taxon>
        <taxon>Pseudomonadales</taxon>
        <taxon>Pseudomonadaceae</taxon>
        <taxon>Pseudomonas</taxon>
        <taxon>Pseudomonas syringae</taxon>
    </lineage>
</organism>